<reference evidence="1 2" key="1">
    <citation type="journal article" date="2022" name="Genome Biol. Evol.">
        <title>The Spruce Budworm Genome: Reconstructing the Evolutionary History of Antifreeze Proteins.</title>
        <authorList>
            <person name="Beliveau C."/>
            <person name="Gagne P."/>
            <person name="Picq S."/>
            <person name="Vernygora O."/>
            <person name="Keeling C.I."/>
            <person name="Pinkney K."/>
            <person name="Doucet D."/>
            <person name="Wen F."/>
            <person name="Johnston J.S."/>
            <person name="Maaroufi H."/>
            <person name="Boyle B."/>
            <person name="Laroche J."/>
            <person name="Dewar K."/>
            <person name="Juretic N."/>
            <person name="Blackburn G."/>
            <person name="Nisole A."/>
            <person name="Brunet B."/>
            <person name="Brandao M."/>
            <person name="Lumley L."/>
            <person name="Duan J."/>
            <person name="Quan G."/>
            <person name="Lucarotti C.J."/>
            <person name="Roe A.D."/>
            <person name="Sperling F.A.H."/>
            <person name="Levesque R.C."/>
            <person name="Cusson M."/>
        </authorList>
    </citation>
    <scope>NUCLEOTIDE SEQUENCE [LARGE SCALE GENOMIC DNA]</scope>
    <source>
        <strain evidence="1">Glfc:IPQL:Cfum</strain>
    </source>
</reference>
<accession>A0ACC0J969</accession>
<evidence type="ECO:0000313" key="1">
    <source>
        <dbReference type="EMBL" id="KAI8420662.1"/>
    </source>
</evidence>
<sequence length="219" mass="22837">MCGVQPDGASTGPRPAASPARRAATARTEVLTSSCAGCSPTERARGRARRLASPARRYSPHRGTDVIMCGVQPDGASTGPRAASPARRAATARTEVLTSSSRRSEHGAARRRLASPARRYSPHRGTDVIMCGVQPDGASTGPRAAASPARRAATARTEVLTSSCAGCSPTERARAARRRLASPARRYSPHRGTDVIMCGVQPDGASTGARAPLQPAQRY</sequence>
<protein>
    <submittedName>
        <fullName evidence="1">Uncharacterized protein</fullName>
    </submittedName>
</protein>
<evidence type="ECO:0000313" key="2">
    <source>
        <dbReference type="Proteomes" id="UP001064048"/>
    </source>
</evidence>
<gene>
    <name evidence="1" type="ORF">MSG28_007901</name>
</gene>
<proteinExistence type="predicted"/>
<organism evidence="1 2">
    <name type="scientific">Choristoneura fumiferana</name>
    <name type="common">Spruce budworm moth</name>
    <name type="synonym">Archips fumiferana</name>
    <dbReference type="NCBI Taxonomy" id="7141"/>
    <lineage>
        <taxon>Eukaryota</taxon>
        <taxon>Metazoa</taxon>
        <taxon>Ecdysozoa</taxon>
        <taxon>Arthropoda</taxon>
        <taxon>Hexapoda</taxon>
        <taxon>Insecta</taxon>
        <taxon>Pterygota</taxon>
        <taxon>Neoptera</taxon>
        <taxon>Endopterygota</taxon>
        <taxon>Lepidoptera</taxon>
        <taxon>Glossata</taxon>
        <taxon>Ditrysia</taxon>
        <taxon>Tortricoidea</taxon>
        <taxon>Tortricidae</taxon>
        <taxon>Tortricinae</taxon>
        <taxon>Choristoneura</taxon>
    </lineage>
</organism>
<dbReference type="EMBL" id="CM046113">
    <property type="protein sequence ID" value="KAI8420662.1"/>
    <property type="molecule type" value="Genomic_DNA"/>
</dbReference>
<comment type="caution">
    <text evidence="1">The sequence shown here is derived from an EMBL/GenBank/DDBJ whole genome shotgun (WGS) entry which is preliminary data.</text>
</comment>
<keyword evidence="2" id="KW-1185">Reference proteome</keyword>
<dbReference type="Proteomes" id="UP001064048">
    <property type="component" value="Chromosome 13"/>
</dbReference>
<name>A0ACC0J969_CHOFU</name>